<keyword evidence="8" id="KW-1185">Reference proteome</keyword>
<evidence type="ECO:0000256" key="1">
    <source>
        <dbReference type="ARBA" id="ARBA00005531"/>
    </source>
</evidence>
<dbReference type="SUPFAM" id="SSF53901">
    <property type="entry name" value="Thiolase-like"/>
    <property type="match status" value="1"/>
</dbReference>
<dbReference type="InterPro" id="IPR013747">
    <property type="entry name" value="ACP_syn_III_C"/>
</dbReference>
<accession>A0A9C7UMF3</accession>
<organism evidence="7 8">
    <name type="scientific">Galdieria partita</name>
    <dbReference type="NCBI Taxonomy" id="83374"/>
    <lineage>
        <taxon>Eukaryota</taxon>
        <taxon>Rhodophyta</taxon>
        <taxon>Bangiophyceae</taxon>
        <taxon>Galdieriales</taxon>
        <taxon>Galdieriaceae</taxon>
        <taxon>Galdieria</taxon>
    </lineage>
</organism>
<evidence type="ECO:0000256" key="3">
    <source>
        <dbReference type="PIRNR" id="PIRNR036417"/>
    </source>
</evidence>
<dbReference type="Gene3D" id="3.40.47.10">
    <property type="match status" value="1"/>
</dbReference>
<evidence type="ECO:0000313" key="7">
    <source>
        <dbReference type="EMBL" id="GJQ08574.1"/>
    </source>
</evidence>
<protein>
    <recommendedName>
        <fullName evidence="3">3-ketoacyl-CoA synthase</fullName>
        <ecNumber evidence="3">2.3.1.-</ecNumber>
    </recommendedName>
</protein>
<evidence type="ECO:0000259" key="6">
    <source>
        <dbReference type="Pfam" id="PF08541"/>
    </source>
</evidence>
<gene>
    <name evidence="7" type="ORF">GpartN1_g365.t1</name>
</gene>
<reference evidence="7" key="1">
    <citation type="journal article" date="2022" name="Proc. Natl. Acad. Sci. U.S.A.">
        <title>Life cycle and functional genomics of the unicellular red alga Galdieria for elucidating algal and plant evolution and industrial use.</title>
        <authorList>
            <person name="Hirooka S."/>
            <person name="Itabashi T."/>
            <person name="Ichinose T.M."/>
            <person name="Onuma R."/>
            <person name="Fujiwara T."/>
            <person name="Yamashita S."/>
            <person name="Jong L.W."/>
            <person name="Tomita R."/>
            <person name="Iwane A.H."/>
            <person name="Miyagishima S.Y."/>
        </authorList>
    </citation>
    <scope>NUCLEOTIDE SEQUENCE</scope>
    <source>
        <strain evidence="7">NBRC 102759</strain>
    </source>
</reference>
<feature type="compositionally biased region" description="Polar residues" evidence="4">
    <location>
        <begin position="7"/>
        <end position="25"/>
    </location>
</feature>
<evidence type="ECO:0000313" key="8">
    <source>
        <dbReference type="Proteomes" id="UP001061958"/>
    </source>
</evidence>
<dbReference type="Pfam" id="PF08392">
    <property type="entry name" value="FAE1_CUT1_RppA"/>
    <property type="match status" value="1"/>
</dbReference>
<comment type="caution">
    <text evidence="7">The sequence shown here is derived from an EMBL/GenBank/DDBJ whole genome shotgun (WGS) entry which is preliminary data.</text>
</comment>
<dbReference type="GO" id="GO:0016020">
    <property type="term" value="C:membrane"/>
    <property type="evidence" value="ECO:0007669"/>
    <property type="project" value="InterPro"/>
</dbReference>
<dbReference type="InterPro" id="IPR012392">
    <property type="entry name" value="3-ktacl-CoA_syn"/>
</dbReference>
<dbReference type="GO" id="GO:0006633">
    <property type="term" value="P:fatty acid biosynthetic process"/>
    <property type="evidence" value="ECO:0007669"/>
    <property type="project" value="InterPro"/>
</dbReference>
<dbReference type="Pfam" id="PF08541">
    <property type="entry name" value="ACP_syn_III_C"/>
    <property type="match status" value="1"/>
</dbReference>
<reference evidence="7" key="2">
    <citation type="submission" date="2022-01" db="EMBL/GenBank/DDBJ databases">
        <authorList>
            <person name="Hirooka S."/>
            <person name="Miyagishima S.Y."/>
        </authorList>
    </citation>
    <scope>NUCLEOTIDE SEQUENCE</scope>
    <source>
        <strain evidence="7">NBRC 102759</strain>
    </source>
</reference>
<keyword evidence="3" id="KW-0012">Acyltransferase</keyword>
<dbReference type="OrthoDB" id="329835at2759"/>
<dbReference type="InterPro" id="IPR016039">
    <property type="entry name" value="Thiolase-like"/>
</dbReference>
<dbReference type="CDD" id="cd00831">
    <property type="entry name" value="CHS_like"/>
    <property type="match status" value="1"/>
</dbReference>
<name>A0A9C7UMF3_9RHOD</name>
<comment type="pathway">
    <text evidence="3">Lipid metabolism; fatty acid biosynthesis.</text>
</comment>
<dbReference type="EC" id="2.3.1.-" evidence="3"/>
<evidence type="ECO:0000256" key="4">
    <source>
        <dbReference type="SAM" id="MobiDB-lite"/>
    </source>
</evidence>
<dbReference type="PIRSF" id="PIRSF036417">
    <property type="entry name" value="3-ktacl-CoA_syn"/>
    <property type="match status" value="1"/>
</dbReference>
<dbReference type="EMBL" id="BQMJ01000003">
    <property type="protein sequence ID" value="GJQ08574.1"/>
    <property type="molecule type" value="Genomic_DNA"/>
</dbReference>
<evidence type="ECO:0000259" key="5">
    <source>
        <dbReference type="Pfam" id="PF08392"/>
    </source>
</evidence>
<dbReference type="PANTHER" id="PTHR31561">
    <property type="entry name" value="3-KETOACYL-COA SYNTHASE"/>
    <property type="match status" value="1"/>
</dbReference>
<dbReference type="GO" id="GO:0016747">
    <property type="term" value="F:acyltransferase activity, transferring groups other than amino-acyl groups"/>
    <property type="evidence" value="ECO:0007669"/>
    <property type="project" value="InterPro"/>
</dbReference>
<dbReference type="Proteomes" id="UP001061958">
    <property type="component" value="Unassembled WGS sequence"/>
</dbReference>
<dbReference type="InterPro" id="IPR013601">
    <property type="entry name" value="FAE1_typ3_polyketide_synth"/>
</dbReference>
<keyword evidence="2 3" id="KW-0808">Transferase</keyword>
<feature type="domain" description="FAE" evidence="5">
    <location>
        <begin position="137"/>
        <end position="433"/>
    </location>
</feature>
<sequence>MKEEKVPSTTEGPLLQASENLQNDMNGRERKRSGSTLQTLSESSKAAWQRVIEFYSKDPSARSASLKDVEEGYRTIDPLSSRRLVTALSVIVLAYLLSRAYVSLEHIGILLKQLRLRTIELIGAATFFALLQVAYELHRKRPVYLVDFATFKPPEKNRVTHESFLNLTRHIGLFNEEDIRFQEKLLKTSGIGDHTYFPDGILQGGEEIRRTGQPSKVLNMKAARQEAEEVIFGCLRSLFEKTGFCARDVDILIVNCSLFNPTPSLSAMVVNHFKMKSSILSYNLSGMGCSAGLIAVDLAKDLLTAHKNSVAVIISTENITQNWYIGHERSMLVTNTLFRMGGAAILLSNRSKDKKLAKYRLNYTVRTHFGADDNAYTSIYQEEDSEGVRGVRLSKSIMDIAGKALKHNITTLGPLVLPVSEHIRFFWNYFLRKTSLYHNLNPYVPDFHNAFQHFCIHTGGRAVIDALEKVLKLSEEDVSPSRFVLHRFGNTSSASVWYELEYIERSGRMRRGHRIWQIAFGSGFKCNSVVWQSLVSVPPSSIDY</sequence>
<feature type="domain" description="Beta-ketoacyl-[acyl-carrier-protein] synthase III C-terminal" evidence="6">
    <location>
        <begin position="452"/>
        <end position="532"/>
    </location>
</feature>
<dbReference type="AlphaFoldDB" id="A0A9C7UMF3"/>
<feature type="compositionally biased region" description="Polar residues" evidence="4">
    <location>
        <begin position="34"/>
        <end position="43"/>
    </location>
</feature>
<proteinExistence type="inferred from homology"/>
<feature type="region of interest" description="Disordered" evidence="4">
    <location>
        <begin position="1"/>
        <end position="43"/>
    </location>
</feature>
<evidence type="ECO:0000256" key="2">
    <source>
        <dbReference type="ARBA" id="ARBA00022679"/>
    </source>
</evidence>
<comment type="similarity">
    <text evidence="1 3">Belongs to the thiolase-like superfamily. Chalcone/stilbene synthases family.</text>
</comment>